<name>A0A628V7W0_SALER</name>
<organism evidence="1">
    <name type="scientific">Salmonella enterica</name>
    <name type="common">Salmonella choleraesuis</name>
    <dbReference type="NCBI Taxonomy" id="28901"/>
    <lineage>
        <taxon>Bacteria</taxon>
        <taxon>Pseudomonadati</taxon>
        <taxon>Pseudomonadota</taxon>
        <taxon>Gammaproteobacteria</taxon>
        <taxon>Enterobacterales</taxon>
        <taxon>Enterobacteriaceae</taxon>
        <taxon>Salmonella</taxon>
    </lineage>
</organism>
<proteinExistence type="predicted"/>
<protein>
    <submittedName>
        <fullName evidence="1">Uncharacterized protein</fullName>
    </submittedName>
</protein>
<accession>A0A628V7W0</accession>
<reference evidence="1" key="1">
    <citation type="submission" date="2019-10" db="EMBL/GenBank/DDBJ databases">
        <authorList>
            <consortium name="PulseNet: The National Subtyping Network for Foodborne Disease Surveillance"/>
            <person name="Tarr C.L."/>
            <person name="Trees E."/>
            <person name="Katz L.S."/>
            <person name="Carleton-Romer H.A."/>
            <person name="Stroika S."/>
            <person name="Kucerova Z."/>
            <person name="Roache K.F."/>
            <person name="Sabol A.L."/>
            <person name="Besser J."/>
            <person name="Gerner-Smidt P."/>
        </authorList>
    </citation>
    <scope>NUCLEOTIDE SEQUENCE</scope>
    <source>
        <strain evidence="1">PNUSAS102632</strain>
    </source>
</reference>
<dbReference type="AlphaFoldDB" id="A0A628V7W0"/>
<comment type="caution">
    <text evidence="1">The sequence shown here is derived from an EMBL/GenBank/DDBJ whole genome shotgun (WGS) entry which is preliminary data.</text>
</comment>
<sequence length="72" mass="8248">MQEEWFRDYLRTAGTSENPIIPIANTIAWQRHIDAEGITKIGNAITFSAVKFSVDVNKISFNTFYRLTMHNG</sequence>
<evidence type="ECO:0000313" key="1">
    <source>
        <dbReference type="EMBL" id="EDF5515374.1"/>
    </source>
</evidence>
<dbReference type="EMBL" id="AAMBER010000019">
    <property type="protein sequence ID" value="EDF5515374.1"/>
    <property type="molecule type" value="Genomic_DNA"/>
</dbReference>
<gene>
    <name evidence="1" type="ORF">GB848_20805</name>
</gene>